<evidence type="ECO:0000313" key="6">
    <source>
        <dbReference type="EMBL" id="RJE27367.1"/>
    </source>
</evidence>
<feature type="transmembrane region" description="Helical" evidence="5">
    <location>
        <begin position="12"/>
        <end position="31"/>
    </location>
</feature>
<name>A0A3A3A1B8_9EURO</name>
<gene>
    <name evidence="6" type="ORF">PHISCL_00243</name>
</gene>
<keyword evidence="2" id="KW-0496">Mitochondrion</keyword>
<keyword evidence="5" id="KW-1133">Transmembrane helix</keyword>
<evidence type="ECO:0008006" key="8">
    <source>
        <dbReference type="Google" id="ProtNLM"/>
    </source>
</evidence>
<dbReference type="Proteomes" id="UP000266188">
    <property type="component" value="Unassembled WGS sequence"/>
</dbReference>
<accession>A0A3A3A1B8</accession>
<dbReference type="GO" id="GO:0031966">
    <property type="term" value="C:mitochondrial membrane"/>
    <property type="evidence" value="ECO:0007669"/>
    <property type="project" value="UniProtKB-SubCell"/>
</dbReference>
<evidence type="ECO:0000256" key="5">
    <source>
        <dbReference type="SAM" id="Phobius"/>
    </source>
</evidence>
<dbReference type="EMBL" id="MVGC01000004">
    <property type="protein sequence ID" value="RJE27367.1"/>
    <property type="molecule type" value="Genomic_DNA"/>
</dbReference>
<evidence type="ECO:0000313" key="7">
    <source>
        <dbReference type="Proteomes" id="UP000266188"/>
    </source>
</evidence>
<evidence type="ECO:0000256" key="1">
    <source>
        <dbReference type="ARBA" id="ARBA00004325"/>
    </source>
</evidence>
<dbReference type="GO" id="GO:0015986">
    <property type="term" value="P:proton motive force-driven ATP synthesis"/>
    <property type="evidence" value="ECO:0007669"/>
    <property type="project" value="TreeGrafter"/>
</dbReference>
<comment type="caution">
    <text evidence="6">The sequence shown here is derived from an EMBL/GenBank/DDBJ whole genome shotgun (WGS) entry which is preliminary data.</text>
</comment>
<proteinExistence type="predicted"/>
<comment type="subcellular location">
    <subcellularLocation>
        <location evidence="1">Mitochondrion membrane</location>
    </subcellularLocation>
</comment>
<dbReference type="PANTHER" id="PTHR28074:SF1">
    <property type="entry name" value="ATP SYNTHASE SUBUNIT K, MITOCHONDRIAL"/>
    <property type="match status" value="1"/>
</dbReference>
<dbReference type="STRING" id="2070753.A0A3A3A1B8"/>
<sequence>MVAYYEIFGRKVGSHVLSMATMGTIAGGVWLSTRGGGAPKKTEQGPPIAASSKDEENFIQDFLKSADGGDKKDAKH</sequence>
<keyword evidence="7" id="KW-1185">Reference proteome</keyword>
<evidence type="ECO:0000256" key="4">
    <source>
        <dbReference type="SAM" id="MobiDB-lite"/>
    </source>
</evidence>
<dbReference type="Pfam" id="PF11022">
    <property type="entry name" value="ATP19"/>
    <property type="match status" value="1"/>
</dbReference>
<reference evidence="7" key="1">
    <citation type="submission" date="2017-02" db="EMBL/GenBank/DDBJ databases">
        <authorList>
            <person name="Tafer H."/>
            <person name="Lopandic K."/>
        </authorList>
    </citation>
    <scope>NUCLEOTIDE SEQUENCE [LARGE SCALE GENOMIC DNA]</scope>
    <source>
        <strain evidence="7">CBS 366.77</strain>
    </source>
</reference>
<organism evidence="6 7">
    <name type="scientific">Aspergillus sclerotialis</name>
    <dbReference type="NCBI Taxonomy" id="2070753"/>
    <lineage>
        <taxon>Eukaryota</taxon>
        <taxon>Fungi</taxon>
        <taxon>Dikarya</taxon>
        <taxon>Ascomycota</taxon>
        <taxon>Pezizomycotina</taxon>
        <taxon>Eurotiomycetes</taxon>
        <taxon>Eurotiomycetidae</taxon>
        <taxon>Eurotiales</taxon>
        <taxon>Aspergillaceae</taxon>
        <taxon>Aspergillus</taxon>
        <taxon>Aspergillus subgen. Polypaecilum</taxon>
    </lineage>
</organism>
<protein>
    <recommendedName>
        <fullName evidence="8">ATP synthase subunit K</fullName>
    </recommendedName>
</protein>
<feature type="region of interest" description="Disordered" evidence="4">
    <location>
        <begin position="33"/>
        <end position="54"/>
    </location>
</feature>
<evidence type="ECO:0000256" key="3">
    <source>
        <dbReference type="ARBA" id="ARBA00023136"/>
    </source>
</evidence>
<keyword evidence="3 5" id="KW-0472">Membrane</keyword>
<dbReference type="InterPro" id="IPR021278">
    <property type="entry name" value="ATP19"/>
</dbReference>
<dbReference type="OrthoDB" id="2094445at2759"/>
<dbReference type="PANTHER" id="PTHR28074">
    <property type="entry name" value="ATP SYNTHASE SUBUNIT K, MITOCHONDRIAL"/>
    <property type="match status" value="1"/>
</dbReference>
<evidence type="ECO:0000256" key="2">
    <source>
        <dbReference type="ARBA" id="ARBA00023128"/>
    </source>
</evidence>
<dbReference type="AlphaFoldDB" id="A0A3A3A1B8"/>
<keyword evidence="5" id="KW-0812">Transmembrane</keyword>